<dbReference type="Pfam" id="PF00270">
    <property type="entry name" value="DEAD"/>
    <property type="match status" value="1"/>
</dbReference>
<dbReference type="SUPFAM" id="SSF52540">
    <property type="entry name" value="P-loop containing nucleoside triphosphate hydrolases"/>
    <property type="match status" value="1"/>
</dbReference>
<evidence type="ECO:0000259" key="9">
    <source>
        <dbReference type="PROSITE" id="PS51194"/>
    </source>
</evidence>
<dbReference type="Gene3D" id="3.40.50.300">
    <property type="entry name" value="P-loop containing nucleotide triphosphate hydrolases"/>
    <property type="match status" value="2"/>
</dbReference>
<dbReference type="AlphaFoldDB" id="A0A9P6J2J7"/>
<dbReference type="GO" id="GO:0016787">
    <property type="term" value="F:hydrolase activity"/>
    <property type="evidence" value="ECO:0007669"/>
    <property type="project" value="UniProtKB-KW"/>
</dbReference>
<name>A0A9P6J2J7_MORAP</name>
<dbReference type="GO" id="GO:0003723">
    <property type="term" value="F:RNA binding"/>
    <property type="evidence" value="ECO:0007669"/>
    <property type="project" value="UniProtKB-UniRule"/>
</dbReference>
<dbReference type="PANTHER" id="PTHR24031">
    <property type="entry name" value="RNA HELICASE"/>
    <property type="match status" value="1"/>
</dbReference>
<dbReference type="PROSITE" id="PS51194">
    <property type="entry name" value="HELICASE_CTER"/>
    <property type="match status" value="1"/>
</dbReference>
<feature type="compositionally biased region" description="Polar residues" evidence="7">
    <location>
        <begin position="84"/>
        <end position="94"/>
    </location>
</feature>
<dbReference type="InterPro" id="IPR014001">
    <property type="entry name" value="Helicase_ATP-bd"/>
</dbReference>
<comment type="domain">
    <text evidence="6">The Q motif is unique to and characteristic of the DEAD box family of RNA helicases and controls ATP binding and hydrolysis.</text>
</comment>
<comment type="catalytic activity">
    <reaction evidence="6">
        <text>ATP + H2O = ADP + phosphate + H(+)</text>
        <dbReference type="Rhea" id="RHEA:13065"/>
        <dbReference type="ChEBI" id="CHEBI:15377"/>
        <dbReference type="ChEBI" id="CHEBI:15378"/>
        <dbReference type="ChEBI" id="CHEBI:30616"/>
        <dbReference type="ChEBI" id="CHEBI:43474"/>
        <dbReference type="ChEBI" id="CHEBI:456216"/>
        <dbReference type="EC" id="3.6.4.13"/>
    </reaction>
</comment>
<feature type="region of interest" description="Disordered" evidence="7">
    <location>
        <begin position="870"/>
        <end position="898"/>
    </location>
</feature>
<evidence type="ECO:0000259" key="8">
    <source>
        <dbReference type="PROSITE" id="PS51192"/>
    </source>
</evidence>
<feature type="compositionally biased region" description="Low complexity" evidence="7">
    <location>
        <begin position="883"/>
        <end position="898"/>
    </location>
</feature>
<feature type="compositionally biased region" description="Basic and acidic residues" evidence="7">
    <location>
        <begin position="182"/>
        <end position="192"/>
    </location>
</feature>
<keyword evidence="2 6" id="KW-0378">Hydrolase</keyword>
<feature type="domain" description="Helicase C-terminal" evidence="9">
    <location>
        <begin position="691"/>
        <end position="849"/>
    </location>
</feature>
<feature type="compositionally biased region" description="Basic and acidic residues" evidence="7">
    <location>
        <begin position="100"/>
        <end position="115"/>
    </location>
</feature>
<evidence type="ECO:0000313" key="10">
    <source>
        <dbReference type="EMBL" id="KAF9958849.1"/>
    </source>
</evidence>
<dbReference type="CDD" id="cd18787">
    <property type="entry name" value="SF2_C_DEAD"/>
    <property type="match status" value="1"/>
</dbReference>
<dbReference type="InterPro" id="IPR027417">
    <property type="entry name" value="P-loop_NTPase"/>
</dbReference>
<dbReference type="EMBL" id="JAAAHY010000705">
    <property type="protein sequence ID" value="KAF9958849.1"/>
    <property type="molecule type" value="Genomic_DNA"/>
</dbReference>
<gene>
    <name evidence="10" type="primary">DBP6</name>
    <name evidence="10" type="ORF">BGZ70_009069</name>
</gene>
<keyword evidence="3 6" id="KW-0347">Helicase</keyword>
<accession>A0A9P6J2J7</accession>
<dbReference type="InterPro" id="IPR011545">
    <property type="entry name" value="DEAD/DEAH_box_helicase_dom"/>
</dbReference>
<proteinExistence type="inferred from homology"/>
<protein>
    <recommendedName>
        <fullName evidence="6">ATP-dependent RNA helicase</fullName>
        <ecNumber evidence="6">3.6.4.13</ecNumber>
    </recommendedName>
</protein>
<organism evidence="10 11">
    <name type="scientific">Mortierella alpina</name>
    <name type="common">Oleaginous fungus</name>
    <name type="synonym">Mortierella renispora</name>
    <dbReference type="NCBI Taxonomy" id="64518"/>
    <lineage>
        <taxon>Eukaryota</taxon>
        <taxon>Fungi</taxon>
        <taxon>Fungi incertae sedis</taxon>
        <taxon>Mucoromycota</taxon>
        <taxon>Mortierellomycotina</taxon>
        <taxon>Mortierellomycetes</taxon>
        <taxon>Mortierellales</taxon>
        <taxon>Mortierellaceae</taxon>
        <taxon>Mortierella</taxon>
    </lineage>
</organism>
<dbReference type="Proteomes" id="UP000738359">
    <property type="component" value="Unassembled WGS sequence"/>
</dbReference>
<keyword evidence="5 6" id="KW-0694">RNA-binding</keyword>
<dbReference type="PROSITE" id="PS51192">
    <property type="entry name" value="HELICASE_ATP_BIND_1"/>
    <property type="match status" value="1"/>
</dbReference>
<evidence type="ECO:0000256" key="3">
    <source>
        <dbReference type="ARBA" id="ARBA00022806"/>
    </source>
</evidence>
<evidence type="ECO:0000256" key="2">
    <source>
        <dbReference type="ARBA" id="ARBA00022801"/>
    </source>
</evidence>
<comment type="function">
    <text evidence="6">RNA helicase.</text>
</comment>
<evidence type="ECO:0000256" key="7">
    <source>
        <dbReference type="SAM" id="MobiDB-lite"/>
    </source>
</evidence>
<evidence type="ECO:0000256" key="1">
    <source>
        <dbReference type="ARBA" id="ARBA00022741"/>
    </source>
</evidence>
<dbReference type="OrthoDB" id="3370at2759"/>
<feature type="compositionally biased region" description="Polar residues" evidence="7">
    <location>
        <begin position="707"/>
        <end position="720"/>
    </location>
</feature>
<feature type="region of interest" description="Disordered" evidence="7">
    <location>
        <begin position="149"/>
        <end position="205"/>
    </location>
</feature>
<evidence type="ECO:0000313" key="11">
    <source>
        <dbReference type="Proteomes" id="UP000738359"/>
    </source>
</evidence>
<dbReference type="Pfam" id="PF00271">
    <property type="entry name" value="Helicase_C"/>
    <property type="match status" value="1"/>
</dbReference>
<dbReference type="EC" id="3.6.4.13" evidence="6"/>
<feature type="compositionally biased region" description="Acidic residues" evidence="7">
    <location>
        <begin position="672"/>
        <end position="691"/>
    </location>
</feature>
<feature type="compositionally biased region" description="Acidic residues" evidence="7">
    <location>
        <begin position="652"/>
        <end position="663"/>
    </location>
</feature>
<feature type="compositionally biased region" description="Basic and acidic residues" evidence="7">
    <location>
        <begin position="692"/>
        <end position="705"/>
    </location>
</feature>
<dbReference type="SMART" id="SM00487">
    <property type="entry name" value="DEXDc"/>
    <property type="match status" value="1"/>
</dbReference>
<dbReference type="CDD" id="cd17956">
    <property type="entry name" value="DEADc_DDX51"/>
    <property type="match status" value="1"/>
</dbReference>
<keyword evidence="4 6" id="KW-0067">ATP-binding</keyword>
<feature type="domain" description="Helicase ATP-binding" evidence="8">
    <location>
        <begin position="305"/>
        <end position="543"/>
    </location>
</feature>
<feature type="region of interest" description="Disordered" evidence="7">
    <location>
        <begin position="634"/>
        <end position="733"/>
    </location>
</feature>
<dbReference type="SMART" id="SM00490">
    <property type="entry name" value="HELICc"/>
    <property type="match status" value="1"/>
</dbReference>
<dbReference type="GO" id="GO:0005524">
    <property type="term" value="F:ATP binding"/>
    <property type="evidence" value="ECO:0007669"/>
    <property type="project" value="UniProtKB-UniRule"/>
</dbReference>
<evidence type="ECO:0000256" key="6">
    <source>
        <dbReference type="RuleBase" id="RU365068"/>
    </source>
</evidence>
<dbReference type="InterPro" id="IPR000629">
    <property type="entry name" value="RNA-helicase_DEAD-box_CS"/>
</dbReference>
<comment type="similarity">
    <text evidence="6">Belongs to the DEAD box helicase family.</text>
</comment>
<evidence type="ECO:0000256" key="5">
    <source>
        <dbReference type="ARBA" id="ARBA00022884"/>
    </source>
</evidence>
<dbReference type="GO" id="GO:0003724">
    <property type="term" value="F:RNA helicase activity"/>
    <property type="evidence" value="ECO:0007669"/>
    <property type="project" value="UniProtKB-EC"/>
</dbReference>
<evidence type="ECO:0000256" key="4">
    <source>
        <dbReference type="ARBA" id="ARBA00022840"/>
    </source>
</evidence>
<dbReference type="PROSITE" id="PS00039">
    <property type="entry name" value="DEAD_ATP_HELICASE"/>
    <property type="match status" value="1"/>
</dbReference>
<comment type="caution">
    <text evidence="10">The sequence shown here is derived from an EMBL/GenBank/DDBJ whole genome shotgun (WGS) entry which is preliminary data.</text>
</comment>
<keyword evidence="11" id="KW-1185">Reference proteome</keyword>
<dbReference type="InterPro" id="IPR001650">
    <property type="entry name" value="Helicase_C-like"/>
</dbReference>
<reference evidence="10" key="1">
    <citation type="journal article" date="2020" name="Fungal Divers.">
        <title>Resolving the Mortierellaceae phylogeny through synthesis of multi-gene phylogenetics and phylogenomics.</title>
        <authorList>
            <person name="Vandepol N."/>
            <person name="Liber J."/>
            <person name="Desiro A."/>
            <person name="Na H."/>
            <person name="Kennedy M."/>
            <person name="Barry K."/>
            <person name="Grigoriev I.V."/>
            <person name="Miller A.N."/>
            <person name="O'Donnell K."/>
            <person name="Stajich J.E."/>
            <person name="Bonito G."/>
        </authorList>
    </citation>
    <scope>NUCLEOTIDE SEQUENCE</scope>
    <source>
        <strain evidence="10">CK1249</strain>
    </source>
</reference>
<sequence>MFNIRRYDVEAETVKVTPTEPSTPGISASDRLAKLNARLTKNKGASSNSSSNIATNTPHTEPHARSIPSSKSTSHTRFDGSGKNGSRNSTSTGEGISYKRSREYEEAREAREEAKKHGKKWEKRAKELNDSDLIPNDVRLAMKAEVEAAAVTPKVSESTSLEQEDEKSQDGDDDHDDDEDMQKDNQDSKSKDQGVAASEEGGLGPLFTDEAAVDAALADLALVPLPSFETKEISAVERERAKSMGIPDWLANPTQIEPETNTSIDAAMFGFSPRLIKQCRKAGIEECFAVQTAVIPVLMRARHLGDIRKPPGDLCVSAPTGSGKTLAYVLPIIEILSQRVVTRLRALVVLPTRDLCIQVKETFETFVKGTDLKIATSTGQNSFAHEQSILVGDTHSSGGTVLGGHSRVDILITTPGRLIDHIKSTPNFTLQHLRFLVIDEADRLLNQSFQDWLYHILNAIHPSPDRKLLGADGSNAIQIKRDKHGFPIHDAIAPGFLSSFFELPESDVEDPKALSVQKLLFSATLTRNPAKIASLQLSDPQYVAVQEGGQDGDEKQKYTTPAGLTEHMIVCDTSEKPLMVLHLLHHLQVRSALCFTKSVESAHRLYKLIQLYEKNRTAVPTSASSATATVMAATAGRMDGVEKEKNANDNGAESDSDSSDSDSDSSSSSSSSDDDNDTSGSSDEEAAEESDVEMKHADASTEKAKAKQNSSADQDNSTMEVDSPSDIVPPPTSSSEAIIVAEYSSDLPKSKRQAILRAFNQGEIHLLICSDLISRGMDLSPVSVVINYDSPVYMKKYIHRVGRTARAGKTGTAYSLVEMQEARHFKEMISKAGHWDKIGRIKVKEQEIKDLVPGYTKALAGLKDVLVSSAKAGKKSARRQQYSSSNNNNNNNNSNSNK</sequence>
<feature type="region of interest" description="Disordered" evidence="7">
    <location>
        <begin position="15"/>
        <end position="123"/>
    </location>
</feature>
<keyword evidence="1 6" id="KW-0547">Nucleotide-binding</keyword>
<feature type="compositionally biased region" description="Acidic residues" evidence="7">
    <location>
        <begin position="162"/>
        <end position="181"/>
    </location>
</feature>